<dbReference type="AlphaFoldDB" id="A0AA36GP70"/>
<sequence>MAVRFTYHCVCPISSFMTDVGHTILLNRTRTPQMMMCTSMMMNLLPLLRPESLSPLPQFPPVSPHETTQPLMMREHSPAKMIQLRTLPLRSLRAVLLTSTLALWNVSDCE</sequence>
<proteinExistence type="predicted"/>
<evidence type="ECO:0000313" key="1">
    <source>
        <dbReference type="EMBL" id="CAJ0595658.1"/>
    </source>
</evidence>
<keyword evidence="2" id="KW-1185">Reference proteome</keyword>
<comment type="caution">
    <text evidence="1">The sequence shown here is derived from an EMBL/GenBank/DDBJ whole genome shotgun (WGS) entry which is preliminary data.</text>
</comment>
<name>A0AA36GP70_CYLNA</name>
<protein>
    <submittedName>
        <fullName evidence="1">Uncharacterized protein</fullName>
    </submittedName>
</protein>
<gene>
    <name evidence="1" type="ORF">CYNAS_LOCUS7641</name>
</gene>
<organism evidence="1 2">
    <name type="scientific">Cylicocyclus nassatus</name>
    <name type="common">Nematode worm</name>
    <dbReference type="NCBI Taxonomy" id="53992"/>
    <lineage>
        <taxon>Eukaryota</taxon>
        <taxon>Metazoa</taxon>
        <taxon>Ecdysozoa</taxon>
        <taxon>Nematoda</taxon>
        <taxon>Chromadorea</taxon>
        <taxon>Rhabditida</taxon>
        <taxon>Rhabditina</taxon>
        <taxon>Rhabditomorpha</taxon>
        <taxon>Strongyloidea</taxon>
        <taxon>Strongylidae</taxon>
        <taxon>Cylicocyclus</taxon>
    </lineage>
</organism>
<dbReference type="Proteomes" id="UP001176961">
    <property type="component" value="Unassembled WGS sequence"/>
</dbReference>
<dbReference type="EMBL" id="CATQJL010000112">
    <property type="protein sequence ID" value="CAJ0595658.1"/>
    <property type="molecule type" value="Genomic_DNA"/>
</dbReference>
<accession>A0AA36GP70</accession>
<evidence type="ECO:0000313" key="2">
    <source>
        <dbReference type="Proteomes" id="UP001176961"/>
    </source>
</evidence>
<reference evidence="1" key="1">
    <citation type="submission" date="2023-07" db="EMBL/GenBank/DDBJ databases">
        <authorList>
            <consortium name="CYATHOMIX"/>
        </authorList>
    </citation>
    <scope>NUCLEOTIDE SEQUENCE</scope>
    <source>
        <strain evidence="1">N/A</strain>
    </source>
</reference>